<dbReference type="Pfam" id="PF07698">
    <property type="entry name" value="7TM-7TMR_HD"/>
    <property type="match status" value="1"/>
</dbReference>
<dbReference type="Proteomes" id="UP000183945">
    <property type="component" value="Unassembled WGS sequence"/>
</dbReference>
<feature type="transmembrane region" description="Helical" evidence="1">
    <location>
        <begin position="297"/>
        <end position="317"/>
    </location>
</feature>
<dbReference type="SMART" id="SM00471">
    <property type="entry name" value="HDc"/>
    <property type="match status" value="1"/>
</dbReference>
<evidence type="ECO:0000259" key="2">
    <source>
        <dbReference type="SMART" id="SM00471"/>
    </source>
</evidence>
<accession>A0A1M5FUE1</accession>
<dbReference type="InterPro" id="IPR011621">
    <property type="entry name" value="Metal-dep_PHydrolase_7TM_intra"/>
</dbReference>
<feature type="transmembrane region" description="Helical" evidence="1">
    <location>
        <begin position="323"/>
        <end position="339"/>
    </location>
</feature>
<dbReference type="InterPro" id="IPR052722">
    <property type="entry name" value="PgpH_phosphodiesterase"/>
</dbReference>
<feature type="transmembrane region" description="Helical" evidence="1">
    <location>
        <begin position="12"/>
        <end position="32"/>
    </location>
</feature>
<dbReference type="InterPro" id="IPR006675">
    <property type="entry name" value="HDIG_dom"/>
</dbReference>
<protein>
    <recommendedName>
        <fullName evidence="2">HD/PDEase domain-containing protein</fullName>
    </recommendedName>
</protein>
<feature type="transmembrane region" description="Helical" evidence="1">
    <location>
        <begin position="366"/>
        <end position="385"/>
    </location>
</feature>
<dbReference type="Pfam" id="PF01966">
    <property type="entry name" value="HD"/>
    <property type="match status" value="1"/>
</dbReference>
<organism evidence="3 4">
    <name type="scientific">Salegentibacter echinorum</name>
    <dbReference type="NCBI Taxonomy" id="1073325"/>
    <lineage>
        <taxon>Bacteria</taxon>
        <taxon>Pseudomonadati</taxon>
        <taxon>Bacteroidota</taxon>
        <taxon>Flavobacteriia</taxon>
        <taxon>Flavobacteriales</taxon>
        <taxon>Flavobacteriaceae</taxon>
        <taxon>Salegentibacter</taxon>
    </lineage>
</organism>
<dbReference type="STRING" id="1073325.SAMN05444483_103358"/>
<evidence type="ECO:0000256" key="1">
    <source>
        <dbReference type="SAM" id="Phobius"/>
    </source>
</evidence>
<dbReference type="PANTHER" id="PTHR36442">
    <property type="entry name" value="CYCLIC-DI-AMP PHOSPHODIESTERASE PGPH"/>
    <property type="match status" value="1"/>
</dbReference>
<reference evidence="4" key="1">
    <citation type="submission" date="2016-11" db="EMBL/GenBank/DDBJ databases">
        <authorList>
            <person name="Varghese N."/>
            <person name="Submissions S."/>
        </authorList>
    </citation>
    <scope>NUCLEOTIDE SEQUENCE [LARGE SCALE GENOMIC DNA]</scope>
    <source>
        <strain evidence="4">DSM 24579</strain>
    </source>
</reference>
<dbReference type="InterPro" id="IPR011624">
    <property type="entry name" value="Metal-dep_PHydrolase_7TM_extra"/>
</dbReference>
<sequence length="681" mass="78436">MKKFVNNLYKNQALFYKVFLFALTAVLIVYLLPKGGNFKYEIPKGKPWQYENLYAPFDFAVLKTEEEIKQERQAIMNNHTPYFVYDQEIAKAAQTNIAEEVKQVFSDSIYKIRGKKLVDFVNTTLSDIYEYGLLQSNNRLDPSQLIYLRKGNEAYEIPYKKLIKQNGVRELVNAKIEDANLKDFENQLLEVFFNTIEPNVTYDNEFTEKELQSKLSNISYTRGNIEQGSRVIARGEVVEGNKYNILRSLKNEYESQVWSGSNYNWIIFGYSVLVALALLMLLLFIKKYRQDIFENNVKVTFIFFNILFMVILTRIVVNFDINYVYVVPLCILPLTLKAFFDARLGMFTHVITVLLLGFIVPNSYEYMFLQIIAGIVTILTVSELYKRANLFISVGQITLVYIISYFAFTIIQEGNVADVNAEVLLIFLLGGLATLFVQPLIYIYEKIFGMVSDMSLLELSDTNSKLLKELSEKAPGTFHHSLNVANLAEAAANEIHANAMLARVGALYHDIGKMRNPTYFTENQTSAVNSHNELEPKESAQIIIDHVINGIEIGKKHNLPDRVIDFIRTHHGTTTVYYFFMKEKENNEEVEKDDFRYPGPIPFSKETAILMMCDSVEAASKSLKEPTAGVIENFVEKIINKQMEEGQFLNSNITFKEIQVVKKILKRKLKNIFHLRVEYPE</sequence>
<proteinExistence type="predicted"/>
<dbReference type="InterPro" id="IPR003607">
    <property type="entry name" value="HD/PDEase_dom"/>
</dbReference>
<name>A0A1M5FUE1_SALEC</name>
<keyword evidence="1" id="KW-0472">Membrane</keyword>
<dbReference type="NCBIfam" id="TIGR00277">
    <property type="entry name" value="HDIG"/>
    <property type="match status" value="1"/>
</dbReference>
<feature type="transmembrane region" description="Helical" evidence="1">
    <location>
        <begin position="423"/>
        <end position="444"/>
    </location>
</feature>
<keyword evidence="1" id="KW-1133">Transmembrane helix</keyword>
<dbReference type="SUPFAM" id="SSF109604">
    <property type="entry name" value="HD-domain/PDEase-like"/>
    <property type="match status" value="1"/>
</dbReference>
<feature type="transmembrane region" description="Helical" evidence="1">
    <location>
        <begin position="344"/>
        <end position="360"/>
    </location>
</feature>
<feature type="domain" description="HD/PDEase" evidence="2">
    <location>
        <begin position="473"/>
        <end position="628"/>
    </location>
</feature>
<dbReference type="EMBL" id="FQVT01000003">
    <property type="protein sequence ID" value="SHF95118.1"/>
    <property type="molecule type" value="Genomic_DNA"/>
</dbReference>
<keyword evidence="4" id="KW-1185">Reference proteome</keyword>
<dbReference type="InterPro" id="IPR006674">
    <property type="entry name" value="HD_domain"/>
</dbReference>
<dbReference type="PANTHER" id="PTHR36442:SF1">
    <property type="entry name" value="CYCLIC-DI-AMP PHOSPHODIESTERASE PGPH"/>
    <property type="match status" value="1"/>
</dbReference>
<dbReference type="CDD" id="cd00077">
    <property type="entry name" value="HDc"/>
    <property type="match status" value="1"/>
</dbReference>
<feature type="transmembrane region" description="Helical" evidence="1">
    <location>
        <begin position="265"/>
        <end position="285"/>
    </location>
</feature>
<feature type="transmembrane region" description="Helical" evidence="1">
    <location>
        <begin position="390"/>
        <end position="411"/>
    </location>
</feature>
<evidence type="ECO:0000313" key="3">
    <source>
        <dbReference type="EMBL" id="SHF95118.1"/>
    </source>
</evidence>
<dbReference type="Gene3D" id="1.10.3210.10">
    <property type="entry name" value="Hypothetical protein af1432"/>
    <property type="match status" value="1"/>
</dbReference>
<evidence type="ECO:0000313" key="4">
    <source>
        <dbReference type="Proteomes" id="UP000183945"/>
    </source>
</evidence>
<keyword evidence="1" id="KW-0812">Transmembrane</keyword>
<gene>
    <name evidence="3" type="ORF">SAMN05444483_103358</name>
</gene>
<dbReference type="Pfam" id="PF07697">
    <property type="entry name" value="7TMR-HDED"/>
    <property type="match status" value="1"/>
</dbReference>
<dbReference type="RefSeq" id="WP_072878387.1">
    <property type="nucleotide sequence ID" value="NZ_FQVT01000003.1"/>
</dbReference>
<dbReference type="OrthoDB" id="9806952at2"/>
<dbReference type="AlphaFoldDB" id="A0A1M5FUE1"/>